<dbReference type="InterPro" id="IPR053151">
    <property type="entry name" value="RNase_H-like"/>
</dbReference>
<dbReference type="InParanoid" id="A0A1U8A5M7"/>
<reference evidence="3" key="1">
    <citation type="submission" date="2025-08" db="UniProtKB">
        <authorList>
            <consortium name="RefSeq"/>
        </authorList>
    </citation>
    <scope>IDENTIFICATION</scope>
</reference>
<sequence>MLEIQGRQELAVFRNEEGKFITPFSGPIGEGDSLRVELMAVLEGVKRAKEMGIHELIIEGDSKLVVGWLNDERSGFWNDSNERKMFKWLTQDIEVKVVWVKRNTNSIADGLAKQGVNRDAMLWA</sequence>
<feature type="domain" description="RNase H type-1" evidence="1">
    <location>
        <begin position="1"/>
        <end position="121"/>
    </location>
</feature>
<dbReference type="InterPro" id="IPR044730">
    <property type="entry name" value="RNase_H-like_dom_plant"/>
</dbReference>
<dbReference type="GO" id="GO:0003676">
    <property type="term" value="F:nucleic acid binding"/>
    <property type="evidence" value="ECO:0007669"/>
    <property type="project" value="InterPro"/>
</dbReference>
<dbReference type="KEGG" id="nnu:104597346"/>
<accession>A0A1U8A5M7</accession>
<dbReference type="InterPro" id="IPR036397">
    <property type="entry name" value="RNaseH_sf"/>
</dbReference>
<keyword evidence="2" id="KW-1185">Reference proteome</keyword>
<dbReference type="GeneID" id="104597346"/>
<dbReference type="PROSITE" id="PS50879">
    <property type="entry name" value="RNASE_H_1"/>
    <property type="match status" value="1"/>
</dbReference>
<evidence type="ECO:0000259" key="1">
    <source>
        <dbReference type="PROSITE" id="PS50879"/>
    </source>
</evidence>
<dbReference type="OrthoDB" id="439808at2759"/>
<dbReference type="InterPro" id="IPR002156">
    <property type="entry name" value="RNaseH_domain"/>
</dbReference>
<dbReference type="Pfam" id="PF13456">
    <property type="entry name" value="RVT_3"/>
    <property type="match status" value="1"/>
</dbReference>
<dbReference type="GO" id="GO:0004523">
    <property type="term" value="F:RNA-DNA hybrid ribonuclease activity"/>
    <property type="evidence" value="ECO:0007669"/>
    <property type="project" value="InterPro"/>
</dbReference>
<gene>
    <name evidence="3" type="primary">LOC104597346</name>
</gene>
<dbReference type="PANTHER" id="PTHR47723">
    <property type="entry name" value="OS05G0353850 PROTEIN"/>
    <property type="match status" value="1"/>
</dbReference>
<proteinExistence type="predicted"/>
<evidence type="ECO:0000313" key="2">
    <source>
        <dbReference type="Proteomes" id="UP000189703"/>
    </source>
</evidence>
<dbReference type="PANTHER" id="PTHR47723:SF19">
    <property type="entry name" value="POLYNUCLEOTIDYL TRANSFERASE, RIBONUCLEASE H-LIKE SUPERFAMILY PROTEIN"/>
    <property type="match status" value="1"/>
</dbReference>
<organism evidence="2 3">
    <name type="scientific">Nelumbo nucifera</name>
    <name type="common">Sacred lotus</name>
    <dbReference type="NCBI Taxonomy" id="4432"/>
    <lineage>
        <taxon>Eukaryota</taxon>
        <taxon>Viridiplantae</taxon>
        <taxon>Streptophyta</taxon>
        <taxon>Embryophyta</taxon>
        <taxon>Tracheophyta</taxon>
        <taxon>Spermatophyta</taxon>
        <taxon>Magnoliopsida</taxon>
        <taxon>Proteales</taxon>
        <taxon>Nelumbonaceae</taxon>
        <taxon>Nelumbo</taxon>
    </lineage>
</organism>
<dbReference type="SUPFAM" id="SSF53098">
    <property type="entry name" value="Ribonuclease H-like"/>
    <property type="match status" value="1"/>
</dbReference>
<evidence type="ECO:0000313" key="3">
    <source>
        <dbReference type="RefSeq" id="XP_010257119.1"/>
    </source>
</evidence>
<dbReference type="CDD" id="cd06222">
    <property type="entry name" value="RNase_H_like"/>
    <property type="match status" value="1"/>
</dbReference>
<name>A0A1U8A5M7_NELNU</name>
<protein>
    <submittedName>
        <fullName evidence="3">Uncharacterized protein LOC104597346</fullName>
    </submittedName>
</protein>
<dbReference type="InterPro" id="IPR012337">
    <property type="entry name" value="RNaseH-like_sf"/>
</dbReference>
<dbReference type="Proteomes" id="UP000189703">
    <property type="component" value="Unplaced"/>
</dbReference>
<dbReference type="Gene3D" id="3.30.420.10">
    <property type="entry name" value="Ribonuclease H-like superfamily/Ribonuclease H"/>
    <property type="match status" value="1"/>
</dbReference>
<dbReference type="AlphaFoldDB" id="A0A1U8A5M7"/>
<dbReference type="RefSeq" id="XP_010257119.1">
    <property type="nucleotide sequence ID" value="XM_010258817.1"/>
</dbReference>